<evidence type="ECO:0000313" key="4">
    <source>
        <dbReference type="Proteomes" id="UP001550535"/>
    </source>
</evidence>
<evidence type="ECO:0000259" key="2">
    <source>
        <dbReference type="Pfam" id="PF08305"/>
    </source>
</evidence>
<dbReference type="InterPro" id="IPR013222">
    <property type="entry name" value="Glyco_hyd_98_carb-bd"/>
</dbReference>
<name>A0ABV2XE69_9NOCA</name>
<dbReference type="Pfam" id="PF08305">
    <property type="entry name" value="NPCBM"/>
    <property type="match status" value="1"/>
</dbReference>
<proteinExistence type="predicted"/>
<dbReference type="InterPro" id="IPR008979">
    <property type="entry name" value="Galactose-bd-like_sf"/>
</dbReference>
<organism evidence="3 4">
    <name type="scientific">Nocardia niwae</name>
    <dbReference type="NCBI Taxonomy" id="626084"/>
    <lineage>
        <taxon>Bacteria</taxon>
        <taxon>Bacillati</taxon>
        <taxon>Actinomycetota</taxon>
        <taxon>Actinomycetes</taxon>
        <taxon>Mycobacteriales</taxon>
        <taxon>Nocardiaceae</taxon>
        <taxon>Nocardia</taxon>
    </lineage>
</organism>
<sequence>MNFVKEKPLWVAVFGVVALVVVGLANLDGALSFLDRIRGDEPSALPAATETPRVPAIGPSVTNTPQATPTTSAAATTTSSVRPAPSATSAALAPSSDGWYDLVEYQSVSWANGFDPVDPIRIGAVSFPSSIVGFYPSSASDPMNRATWTIGGQCDRFSVWIGKDSDSPSSAGVGRFVVRVDDRDAFTAEKSMTDPAEEVDLDISGKIRLTLFDARRSQDAKNAWGRPRVHCSAPPGRKR</sequence>
<dbReference type="Proteomes" id="UP001550535">
    <property type="component" value="Unassembled WGS sequence"/>
</dbReference>
<keyword evidence="4" id="KW-1185">Reference proteome</keyword>
<gene>
    <name evidence="3" type="ORF">ABZ507_20520</name>
</gene>
<dbReference type="Gene3D" id="2.60.120.1060">
    <property type="entry name" value="NPCBM/NEW2 domain"/>
    <property type="match status" value="1"/>
</dbReference>
<reference evidence="3 4" key="1">
    <citation type="submission" date="2024-06" db="EMBL/GenBank/DDBJ databases">
        <title>The Natural Products Discovery Center: Release of the First 8490 Sequenced Strains for Exploring Actinobacteria Biosynthetic Diversity.</title>
        <authorList>
            <person name="Kalkreuter E."/>
            <person name="Kautsar S.A."/>
            <person name="Yang D."/>
            <person name="Bader C.D."/>
            <person name="Teijaro C.N."/>
            <person name="Fluegel L."/>
            <person name="Davis C.M."/>
            <person name="Simpson J.R."/>
            <person name="Lauterbach L."/>
            <person name="Steele A.D."/>
            <person name="Gui C."/>
            <person name="Meng S."/>
            <person name="Li G."/>
            <person name="Viehrig K."/>
            <person name="Ye F."/>
            <person name="Su P."/>
            <person name="Kiefer A.F."/>
            <person name="Nichols A."/>
            <person name="Cepeda A.J."/>
            <person name="Yan W."/>
            <person name="Fan B."/>
            <person name="Jiang Y."/>
            <person name="Adhikari A."/>
            <person name="Zheng C.-J."/>
            <person name="Schuster L."/>
            <person name="Cowan T.M."/>
            <person name="Smanski M.J."/>
            <person name="Chevrette M.G."/>
            <person name="De Carvalho L.P.S."/>
            <person name="Shen B."/>
        </authorList>
    </citation>
    <scope>NUCLEOTIDE SEQUENCE [LARGE SCALE GENOMIC DNA]</scope>
    <source>
        <strain evidence="3 4">NPDC019434</strain>
    </source>
</reference>
<accession>A0ABV2XE69</accession>
<protein>
    <submittedName>
        <fullName evidence="3">NPCBM/NEW2 domain-containing protein</fullName>
    </submittedName>
</protein>
<evidence type="ECO:0000256" key="1">
    <source>
        <dbReference type="SAM" id="MobiDB-lite"/>
    </source>
</evidence>
<dbReference type="SUPFAM" id="SSF49785">
    <property type="entry name" value="Galactose-binding domain-like"/>
    <property type="match status" value="1"/>
</dbReference>
<dbReference type="InterPro" id="IPR038637">
    <property type="entry name" value="NPCBM_sf"/>
</dbReference>
<evidence type="ECO:0000313" key="3">
    <source>
        <dbReference type="EMBL" id="MEU2124203.1"/>
    </source>
</evidence>
<dbReference type="EMBL" id="JBEYBR010000053">
    <property type="protein sequence ID" value="MEU2124203.1"/>
    <property type="molecule type" value="Genomic_DNA"/>
</dbReference>
<comment type="caution">
    <text evidence="3">The sequence shown here is derived from an EMBL/GenBank/DDBJ whole genome shotgun (WGS) entry which is preliminary data.</text>
</comment>
<feature type="domain" description="Glycosyl hydrolase family 98 putative carbohydrate-binding module" evidence="2">
    <location>
        <begin position="96"/>
        <end position="221"/>
    </location>
</feature>
<dbReference type="RefSeq" id="WP_357804383.1">
    <property type="nucleotide sequence ID" value="NZ_JBEYBM010000008.1"/>
</dbReference>
<feature type="region of interest" description="Disordered" evidence="1">
    <location>
        <begin position="44"/>
        <end position="89"/>
    </location>
</feature>
<feature type="compositionally biased region" description="Low complexity" evidence="1">
    <location>
        <begin position="64"/>
        <end position="89"/>
    </location>
</feature>